<proteinExistence type="predicted"/>
<feature type="region of interest" description="Disordered" evidence="1">
    <location>
        <begin position="1"/>
        <end position="26"/>
    </location>
</feature>
<evidence type="ECO:0000313" key="3">
    <source>
        <dbReference type="Proteomes" id="UP000001745"/>
    </source>
</evidence>
<accession>B8LUR5</accession>
<dbReference type="GeneID" id="8110242"/>
<gene>
    <name evidence="2" type="ORF">TSTA_073120</name>
</gene>
<feature type="compositionally biased region" description="Low complexity" evidence="1">
    <location>
        <begin position="212"/>
        <end position="227"/>
    </location>
</feature>
<evidence type="ECO:0000313" key="2">
    <source>
        <dbReference type="EMBL" id="EED23922.1"/>
    </source>
</evidence>
<reference evidence="3" key="1">
    <citation type="journal article" date="2015" name="Genome Announc.">
        <title>Genome sequence of the AIDS-associated pathogen Penicillium marneffei (ATCC18224) and its near taxonomic relative Talaromyces stipitatus (ATCC10500).</title>
        <authorList>
            <person name="Nierman W.C."/>
            <person name="Fedorova-Abrams N.D."/>
            <person name="Andrianopoulos A."/>
        </authorList>
    </citation>
    <scope>NUCLEOTIDE SEQUENCE [LARGE SCALE GENOMIC DNA]</scope>
    <source>
        <strain evidence="3">ATCC 10500 / CBS 375.48 / QM 6759 / NRRL 1006</strain>
    </source>
</reference>
<feature type="region of interest" description="Disordered" evidence="1">
    <location>
        <begin position="350"/>
        <end position="382"/>
    </location>
</feature>
<keyword evidence="3" id="KW-1185">Reference proteome</keyword>
<sequence>MADIAETVSQPQDSDKPSESKSSESIAQNIASAALQGGEILAAQQQLVYIPQQQQQVQQQSTQATQTMTIMNNQFVPVSTSPVQVPTSAASPVPVVLPQVQISVHSQPTAVSAPGSIVQKQASVLKEEKKNDAVNKLEKPELSSAQIAAVKPHDPKKPLTTSTQLQTNANTNPNTATMQSRDRGCGLCTAIKKLFQGMTEAENNDNKKDDNQTNTANNGTQDNNTGGQSLGNNTMKMVMQAVMPAPGPAAQNTTSYSSPLTANDNNTTTNASNDQGVNAIATNMTIPNTVQVSSGDTSASPNLFYMIPSSGQPQTEYLMTVQQPLTVVGSPQVAVVPAVDSEVTTNQAIMDGTNMDSGGFNEEEEGYLVDDEDDDGTNDYVD</sequence>
<feature type="compositionally biased region" description="Basic and acidic residues" evidence="1">
    <location>
        <begin position="13"/>
        <end position="22"/>
    </location>
</feature>
<dbReference type="RefSeq" id="XP_002341309.1">
    <property type="nucleotide sequence ID" value="XM_002341268.1"/>
</dbReference>
<organism evidence="2 3">
    <name type="scientific">Talaromyces stipitatus (strain ATCC 10500 / CBS 375.48 / QM 6759 / NRRL 1006)</name>
    <name type="common">Penicillium stipitatum</name>
    <dbReference type="NCBI Taxonomy" id="441959"/>
    <lineage>
        <taxon>Eukaryota</taxon>
        <taxon>Fungi</taxon>
        <taxon>Dikarya</taxon>
        <taxon>Ascomycota</taxon>
        <taxon>Pezizomycotina</taxon>
        <taxon>Eurotiomycetes</taxon>
        <taxon>Eurotiomycetidae</taxon>
        <taxon>Eurotiales</taxon>
        <taxon>Trichocomaceae</taxon>
        <taxon>Talaromyces</taxon>
        <taxon>Talaromyces sect. Talaromyces</taxon>
    </lineage>
</organism>
<evidence type="ECO:0000256" key="1">
    <source>
        <dbReference type="SAM" id="MobiDB-lite"/>
    </source>
</evidence>
<feature type="region of interest" description="Disordered" evidence="1">
    <location>
        <begin position="145"/>
        <end position="181"/>
    </location>
</feature>
<dbReference type="InParanoid" id="B8LUR5"/>
<feature type="region of interest" description="Disordered" evidence="1">
    <location>
        <begin position="201"/>
        <end position="232"/>
    </location>
</feature>
<protein>
    <submittedName>
        <fullName evidence="2">Uncharacterized protein</fullName>
    </submittedName>
</protein>
<dbReference type="AlphaFoldDB" id="B8LUR5"/>
<name>B8LUR5_TALSN</name>
<dbReference type="EMBL" id="EQ962652">
    <property type="protein sequence ID" value="EED23922.1"/>
    <property type="molecule type" value="Genomic_DNA"/>
</dbReference>
<dbReference type="HOGENOM" id="CLU_723960_0_0_1"/>
<feature type="compositionally biased region" description="Acidic residues" evidence="1">
    <location>
        <begin position="361"/>
        <end position="382"/>
    </location>
</feature>
<dbReference type="VEuPathDB" id="FungiDB:TSTA_073120"/>
<dbReference type="Proteomes" id="UP000001745">
    <property type="component" value="Unassembled WGS sequence"/>
</dbReference>
<feature type="compositionally biased region" description="Low complexity" evidence="1">
    <location>
        <begin position="167"/>
        <end position="177"/>
    </location>
</feature>